<sequence>MTRHNPNTHARSAADALGRLLREVQSGRAGWDHPHTARQAAEDLARTAEGLAGAAQQLAAALAAMEHTGLARPRGAARQDADALLRAGQAATTAAGHLRQARRAMH</sequence>
<dbReference type="RefSeq" id="WP_344570789.1">
    <property type="nucleotide sequence ID" value="NZ_BAAARJ010000037.1"/>
</dbReference>
<evidence type="ECO:0000313" key="1">
    <source>
        <dbReference type="EMBL" id="GAA2639978.1"/>
    </source>
</evidence>
<accession>A0ABN3R2N8</accession>
<dbReference type="EMBL" id="BAAARJ010000037">
    <property type="protein sequence ID" value="GAA2639978.1"/>
    <property type="molecule type" value="Genomic_DNA"/>
</dbReference>
<proteinExistence type="predicted"/>
<comment type="caution">
    <text evidence="1">The sequence shown here is derived from an EMBL/GenBank/DDBJ whole genome shotgun (WGS) entry which is preliminary data.</text>
</comment>
<organism evidence="1 2">
    <name type="scientific">Streptomyces axinellae</name>
    <dbReference type="NCBI Taxonomy" id="552788"/>
    <lineage>
        <taxon>Bacteria</taxon>
        <taxon>Bacillati</taxon>
        <taxon>Actinomycetota</taxon>
        <taxon>Actinomycetes</taxon>
        <taxon>Kitasatosporales</taxon>
        <taxon>Streptomycetaceae</taxon>
        <taxon>Streptomyces</taxon>
    </lineage>
</organism>
<dbReference type="Proteomes" id="UP001501447">
    <property type="component" value="Unassembled WGS sequence"/>
</dbReference>
<keyword evidence="2" id="KW-1185">Reference proteome</keyword>
<evidence type="ECO:0000313" key="2">
    <source>
        <dbReference type="Proteomes" id="UP001501447"/>
    </source>
</evidence>
<gene>
    <name evidence="1" type="ORF">GCM10009863_66400</name>
</gene>
<name>A0ABN3R2N8_9ACTN</name>
<protein>
    <submittedName>
        <fullName evidence="1">Uncharacterized protein</fullName>
    </submittedName>
</protein>
<reference evidence="1 2" key="1">
    <citation type="journal article" date="2019" name="Int. J. Syst. Evol. Microbiol.">
        <title>The Global Catalogue of Microorganisms (GCM) 10K type strain sequencing project: providing services to taxonomists for standard genome sequencing and annotation.</title>
        <authorList>
            <consortium name="The Broad Institute Genomics Platform"/>
            <consortium name="The Broad Institute Genome Sequencing Center for Infectious Disease"/>
            <person name="Wu L."/>
            <person name="Ma J."/>
        </authorList>
    </citation>
    <scope>NUCLEOTIDE SEQUENCE [LARGE SCALE GENOMIC DNA]</scope>
    <source>
        <strain evidence="1 2">JCM 16373</strain>
    </source>
</reference>